<comment type="similarity">
    <text evidence="2">Belongs to the transcriptional coactivator PC4 family.</text>
</comment>
<evidence type="ECO:0000256" key="3">
    <source>
        <dbReference type="ARBA" id="ARBA00023015"/>
    </source>
</evidence>
<feature type="domain" description="Transcriptional coactivator p15 (PC4) C-terminal" evidence="8">
    <location>
        <begin position="57"/>
        <end position="106"/>
    </location>
</feature>
<dbReference type="RefSeq" id="XP_033532418.1">
    <property type="nucleotide sequence ID" value="XM_033677142.1"/>
</dbReference>
<dbReference type="GO" id="GO:0003677">
    <property type="term" value="F:DNA binding"/>
    <property type="evidence" value="ECO:0007669"/>
    <property type="project" value="UniProtKB-KW"/>
</dbReference>
<feature type="region of interest" description="Disordered" evidence="7">
    <location>
        <begin position="127"/>
        <end position="166"/>
    </location>
</feature>
<evidence type="ECO:0000256" key="1">
    <source>
        <dbReference type="ARBA" id="ARBA00004123"/>
    </source>
</evidence>
<sequence>MPPKRTKADYEADDFVVSDEHDDSAPSKRSKTSKVASKGASKVNNKPQTDDEGGLFWEISNTRRVTISEYRGKTMVSLREYYEKDGKVLPGRKGITLTLEQYSNLVTLLPHIEKVLDDREEQVARPEYDELKAESAEEDKIEVRGIGGSKPEPSRPNFVATDDEDE</sequence>
<reference evidence="11" key="3">
    <citation type="submission" date="2025-04" db="UniProtKB">
        <authorList>
            <consortium name="RefSeq"/>
        </authorList>
    </citation>
    <scope>IDENTIFICATION</scope>
    <source>
        <strain evidence="11">CBS 781.70</strain>
    </source>
</reference>
<feature type="compositionally biased region" description="Acidic residues" evidence="7">
    <location>
        <begin position="11"/>
        <end position="22"/>
    </location>
</feature>
<evidence type="ECO:0000313" key="11">
    <source>
        <dbReference type="RefSeq" id="XP_033532418.1"/>
    </source>
</evidence>
<keyword evidence="10" id="KW-1185">Reference proteome</keyword>
<proteinExistence type="inferred from homology"/>
<evidence type="ECO:0000256" key="6">
    <source>
        <dbReference type="ARBA" id="ARBA00023242"/>
    </source>
</evidence>
<reference evidence="9 11" key="1">
    <citation type="submission" date="2020-01" db="EMBL/GenBank/DDBJ databases">
        <authorList>
            <consortium name="DOE Joint Genome Institute"/>
            <person name="Haridas S."/>
            <person name="Albert R."/>
            <person name="Binder M."/>
            <person name="Bloem J."/>
            <person name="Labutti K."/>
            <person name="Salamov A."/>
            <person name="Andreopoulos B."/>
            <person name="Baker S.E."/>
            <person name="Barry K."/>
            <person name="Bills G."/>
            <person name="Bluhm B.H."/>
            <person name="Cannon C."/>
            <person name="Castanera R."/>
            <person name="Culley D.E."/>
            <person name="Daum C."/>
            <person name="Ezra D."/>
            <person name="Gonzalez J.B."/>
            <person name="Henrissat B."/>
            <person name="Kuo A."/>
            <person name="Liang C."/>
            <person name="Lipzen A."/>
            <person name="Lutzoni F."/>
            <person name="Magnuson J."/>
            <person name="Mondo S."/>
            <person name="Nolan M."/>
            <person name="Ohm R."/>
            <person name="Pangilinan J."/>
            <person name="Park H.-J."/>
            <person name="Ramirez L."/>
            <person name="Alfaro M."/>
            <person name="Sun H."/>
            <person name="Tritt A."/>
            <person name="Yoshinaga Y."/>
            <person name="Zwiers L.-H."/>
            <person name="Turgeon B.G."/>
            <person name="Goodwin S.B."/>
            <person name="Spatafora J.W."/>
            <person name="Crous P.W."/>
            <person name="Grigoriev I.V."/>
        </authorList>
    </citation>
    <scope>NUCLEOTIDE SEQUENCE</scope>
    <source>
        <strain evidence="9 11">CBS 781.70</strain>
    </source>
</reference>
<dbReference type="OrthoDB" id="2505440at2759"/>
<organism evidence="9">
    <name type="scientific">Eremomyces bilateralis CBS 781.70</name>
    <dbReference type="NCBI Taxonomy" id="1392243"/>
    <lineage>
        <taxon>Eukaryota</taxon>
        <taxon>Fungi</taxon>
        <taxon>Dikarya</taxon>
        <taxon>Ascomycota</taxon>
        <taxon>Pezizomycotina</taxon>
        <taxon>Dothideomycetes</taxon>
        <taxon>Dothideomycetes incertae sedis</taxon>
        <taxon>Eremomycetales</taxon>
        <taxon>Eremomycetaceae</taxon>
        <taxon>Eremomyces</taxon>
    </lineage>
</organism>
<dbReference type="Pfam" id="PF02229">
    <property type="entry name" value="PC4"/>
    <property type="match status" value="1"/>
</dbReference>
<keyword evidence="3" id="KW-0805">Transcription regulation</keyword>
<dbReference type="InterPro" id="IPR003173">
    <property type="entry name" value="PC4_C"/>
</dbReference>
<evidence type="ECO:0000256" key="5">
    <source>
        <dbReference type="ARBA" id="ARBA00023163"/>
    </source>
</evidence>
<keyword evidence="5" id="KW-0804">Transcription</keyword>
<dbReference type="Proteomes" id="UP000504638">
    <property type="component" value="Unplaced"/>
</dbReference>
<name>A0A6G1FY71_9PEZI</name>
<keyword evidence="4" id="KW-0238">DNA-binding</keyword>
<dbReference type="SUPFAM" id="SSF54447">
    <property type="entry name" value="ssDNA-binding transcriptional regulator domain"/>
    <property type="match status" value="1"/>
</dbReference>
<evidence type="ECO:0000256" key="4">
    <source>
        <dbReference type="ARBA" id="ARBA00023125"/>
    </source>
</evidence>
<reference evidence="11" key="2">
    <citation type="submission" date="2020-04" db="EMBL/GenBank/DDBJ databases">
        <authorList>
            <consortium name="NCBI Genome Project"/>
        </authorList>
    </citation>
    <scope>NUCLEOTIDE SEQUENCE</scope>
    <source>
        <strain evidence="11">CBS 781.70</strain>
    </source>
</reference>
<evidence type="ECO:0000256" key="2">
    <source>
        <dbReference type="ARBA" id="ARBA00009001"/>
    </source>
</evidence>
<dbReference type="InterPro" id="IPR045125">
    <property type="entry name" value="Sub1/Tcp4-like"/>
</dbReference>
<accession>A0A6G1FY71</accession>
<dbReference type="InterPro" id="IPR009044">
    <property type="entry name" value="ssDNA-bd_transcriptional_reg"/>
</dbReference>
<evidence type="ECO:0000313" key="10">
    <source>
        <dbReference type="Proteomes" id="UP000504638"/>
    </source>
</evidence>
<dbReference type="AlphaFoldDB" id="A0A6G1FY71"/>
<dbReference type="PANTHER" id="PTHR13215">
    <property type="entry name" value="RNA POLYMERASE II TRANSCRIPTIONAL COACTIVATOR"/>
    <property type="match status" value="1"/>
</dbReference>
<feature type="region of interest" description="Disordered" evidence="7">
    <location>
        <begin position="1"/>
        <end position="54"/>
    </location>
</feature>
<feature type="compositionally biased region" description="Basic and acidic residues" evidence="7">
    <location>
        <begin position="1"/>
        <end position="10"/>
    </location>
</feature>
<evidence type="ECO:0000259" key="8">
    <source>
        <dbReference type="Pfam" id="PF02229"/>
    </source>
</evidence>
<dbReference type="GeneID" id="54417712"/>
<comment type="subcellular location">
    <subcellularLocation>
        <location evidence="1">Nucleus</location>
    </subcellularLocation>
</comment>
<dbReference type="Gene3D" id="2.30.31.10">
    <property type="entry name" value="Transcriptional Coactivator Pc4, Chain A"/>
    <property type="match status" value="1"/>
</dbReference>
<dbReference type="GO" id="GO:0060261">
    <property type="term" value="P:positive regulation of transcription initiation by RNA polymerase II"/>
    <property type="evidence" value="ECO:0007669"/>
    <property type="project" value="InterPro"/>
</dbReference>
<gene>
    <name evidence="9 11" type="ORF">P152DRAFT_420079</name>
</gene>
<evidence type="ECO:0000256" key="7">
    <source>
        <dbReference type="SAM" id="MobiDB-lite"/>
    </source>
</evidence>
<dbReference type="EMBL" id="ML975164">
    <property type="protein sequence ID" value="KAF1810787.1"/>
    <property type="molecule type" value="Genomic_DNA"/>
</dbReference>
<keyword evidence="6" id="KW-0539">Nucleus</keyword>
<protein>
    <submittedName>
        <fullName evidence="9 11">RNA polymerase II transcriptional coactivator</fullName>
    </submittedName>
</protein>
<dbReference type="GO" id="GO:0005634">
    <property type="term" value="C:nucleus"/>
    <property type="evidence" value="ECO:0007669"/>
    <property type="project" value="UniProtKB-SubCell"/>
</dbReference>
<dbReference type="GO" id="GO:0003713">
    <property type="term" value="F:transcription coactivator activity"/>
    <property type="evidence" value="ECO:0007669"/>
    <property type="project" value="InterPro"/>
</dbReference>
<evidence type="ECO:0000313" key="9">
    <source>
        <dbReference type="EMBL" id="KAF1810787.1"/>
    </source>
</evidence>